<feature type="chain" id="PRO_5005574934" description="acid phosphatase" evidence="8">
    <location>
        <begin position="25"/>
        <end position="384"/>
    </location>
</feature>
<dbReference type="EC" id="3.1.3.2" evidence="3"/>
<gene>
    <name evidence="9" type="ORF">WH47_03117</name>
</gene>
<dbReference type="Pfam" id="PF00328">
    <property type="entry name" value="His_Phos_2"/>
    <property type="match status" value="1"/>
</dbReference>
<keyword evidence="7" id="KW-0325">Glycoprotein</keyword>
<dbReference type="InterPro" id="IPR050645">
    <property type="entry name" value="Histidine_acid_phosphatase"/>
</dbReference>
<dbReference type="CDD" id="cd07061">
    <property type="entry name" value="HP_HAP_like"/>
    <property type="match status" value="1"/>
</dbReference>
<evidence type="ECO:0000256" key="3">
    <source>
        <dbReference type="ARBA" id="ARBA00012646"/>
    </source>
</evidence>
<comment type="catalytic activity">
    <reaction evidence="1">
        <text>a phosphate monoester + H2O = an alcohol + phosphate</text>
        <dbReference type="Rhea" id="RHEA:15017"/>
        <dbReference type="ChEBI" id="CHEBI:15377"/>
        <dbReference type="ChEBI" id="CHEBI:30879"/>
        <dbReference type="ChEBI" id="CHEBI:43474"/>
        <dbReference type="ChEBI" id="CHEBI:67140"/>
        <dbReference type="EC" id="3.1.3.2"/>
    </reaction>
</comment>
<dbReference type="InterPro" id="IPR029033">
    <property type="entry name" value="His_PPase_superfam"/>
</dbReference>
<dbReference type="PROSITE" id="PS00616">
    <property type="entry name" value="HIS_ACID_PHOSPHAT_1"/>
    <property type="match status" value="1"/>
</dbReference>
<dbReference type="OrthoDB" id="10257284at2759"/>
<dbReference type="InterPro" id="IPR000560">
    <property type="entry name" value="His_Pase_clade-2"/>
</dbReference>
<comment type="similarity">
    <text evidence="2">Belongs to the histidine acid phosphatase family.</text>
</comment>
<dbReference type="PANTHER" id="PTHR11567:SF211">
    <property type="entry name" value="PROSTATIC ACID PHOSPHATASE"/>
    <property type="match status" value="1"/>
</dbReference>
<evidence type="ECO:0000256" key="2">
    <source>
        <dbReference type="ARBA" id="ARBA00005375"/>
    </source>
</evidence>
<evidence type="ECO:0000313" key="9">
    <source>
        <dbReference type="EMBL" id="KOC62926.1"/>
    </source>
</evidence>
<dbReference type="Gene3D" id="3.40.50.1240">
    <property type="entry name" value="Phosphoglycerate mutase-like"/>
    <property type="match status" value="1"/>
</dbReference>
<keyword evidence="6" id="KW-1015">Disulfide bond</keyword>
<evidence type="ECO:0000256" key="6">
    <source>
        <dbReference type="ARBA" id="ARBA00023157"/>
    </source>
</evidence>
<evidence type="ECO:0000256" key="4">
    <source>
        <dbReference type="ARBA" id="ARBA00022729"/>
    </source>
</evidence>
<keyword evidence="5" id="KW-0378">Hydrolase</keyword>
<dbReference type="EMBL" id="KQ414714">
    <property type="protein sequence ID" value="KOC62926.1"/>
    <property type="molecule type" value="Genomic_DNA"/>
</dbReference>
<reference evidence="9 10" key="1">
    <citation type="submission" date="2015-07" db="EMBL/GenBank/DDBJ databases">
        <title>The genome of Habropoda laboriosa.</title>
        <authorList>
            <person name="Pan H."/>
            <person name="Kapheim K."/>
        </authorList>
    </citation>
    <scope>NUCLEOTIDE SEQUENCE [LARGE SCALE GENOMIC DNA]</scope>
    <source>
        <strain evidence="9">0110345459</strain>
    </source>
</reference>
<name>A0A0L7QWI3_9HYME</name>
<keyword evidence="4 8" id="KW-0732">Signal</keyword>
<dbReference type="Proteomes" id="UP000053825">
    <property type="component" value="Unassembled WGS sequence"/>
</dbReference>
<accession>A0A0L7QWI3</accession>
<feature type="signal peptide" evidence="8">
    <location>
        <begin position="1"/>
        <end position="24"/>
    </location>
</feature>
<dbReference type="STRING" id="597456.A0A0L7QWI3"/>
<evidence type="ECO:0000313" key="10">
    <source>
        <dbReference type="Proteomes" id="UP000053825"/>
    </source>
</evidence>
<protein>
    <recommendedName>
        <fullName evidence="3">acid phosphatase</fullName>
        <ecNumber evidence="3">3.1.3.2</ecNumber>
    </recommendedName>
</protein>
<proteinExistence type="inferred from homology"/>
<organism evidence="9 10">
    <name type="scientific">Habropoda laboriosa</name>
    <dbReference type="NCBI Taxonomy" id="597456"/>
    <lineage>
        <taxon>Eukaryota</taxon>
        <taxon>Metazoa</taxon>
        <taxon>Ecdysozoa</taxon>
        <taxon>Arthropoda</taxon>
        <taxon>Hexapoda</taxon>
        <taxon>Insecta</taxon>
        <taxon>Pterygota</taxon>
        <taxon>Neoptera</taxon>
        <taxon>Endopterygota</taxon>
        <taxon>Hymenoptera</taxon>
        <taxon>Apocrita</taxon>
        <taxon>Aculeata</taxon>
        <taxon>Apoidea</taxon>
        <taxon>Anthophila</taxon>
        <taxon>Apidae</taxon>
        <taxon>Habropoda</taxon>
    </lineage>
</organism>
<dbReference type="AlphaFoldDB" id="A0A0L7QWI3"/>
<evidence type="ECO:0000256" key="7">
    <source>
        <dbReference type="ARBA" id="ARBA00023180"/>
    </source>
</evidence>
<sequence>MIRIKLVQMISILLLGLYFQVANTEFSVELVQVLFRHGERTPREKELCPRDLLDVSVYEPWGLAQLTNVGKMREYQIGKMLRNRYDKFLGDLYHPSDVYAFSSDHDRTKMSLQLVLAGLYHPASVQMWNENLSWMPIPTHYMPEKVDDLMKPDLSPIYIEAMKEARKSEEIVKKVSPYKNLFKFLSEKTGLNITETNQAYELYNQLAAQKSMNLAIPEWCTDDVYGKLQDIVKIEYEIRSHTPLMRRLNGGALIRRFIENITVNEECDNPRKIYLYSGHEVNIAAVVKALNLTEPELPPYGCAIIVEKLRDQAGKVYIKMLFWSGSTEQLKTYKIPGCDEICPLEKYKDIVKDLIPSDEEANHKWNYLSKEELHKLYEERINLN</sequence>
<dbReference type="PANTHER" id="PTHR11567">
    <property type="entry name" value="ACID PHOSPHATASE-RELATED"/>
    <property type="match status" value="1"/>
</dbReference>
<evidence type="ECO:0000256" key="8">
    <source>
        <dbReference type="SAM" id="SignalP"/>
    </source>
</evidence>
<dbReference type="InterPro" id="IPR033379">
    <property type="entry name" value="Acid_Pase_AS"/>
</dbReference>
<evidence type="ECO:0000256" key="1">
    <source>
        <dbReference type="ARBA" id="ARBA00000032"/>
    </source>
</evidence>
<dbReference type="GO" id="GO:0003993">
    <property type="term" value="F:acid phosphatase activity"/>
    <property type="evidence" value="ECO:0007669"/>
    <property type="project" value="UniProtKB-EC"/>
</dbReference>
<keyword evidence="10" id="KW-1185">Reference proteome</keyword>
<evidence type="ECO:0000256" key="5">
    <source>
        <dbReference type="ARBA" id="ARBA00022801"/>
    </source>
</evidence>
<dbReference type="SUPFAM" id="SSF53254">
    <property type="entry name" value="Phosphoglycerate mutase-like"/>
    <property type="match status" value="1"/>
</dbReference>